<dbReference type="KEGG" id="fcy:FRACYDRAFT_275668"/>
<protein>
    <submittedName>
        <fullName evidence="2">Uncharacterized protein</fullName>
    </submittedName>
</protein>
<dbReference type="AlphaFoldDB" id="A0A1E7FBL0"/>
<evidence type="ECO:0000313" key="3">
    <source>
        <dbReference type="Proteomes" id="UP000095751"/>
    </source>
</evidence>
<gene>
    <name evidence="2" type="ORF">FRACYDRAFT_275668</name>
</gene>
<proteinExistence type="predicted"/>
<organism evidence="2 3">
    <name type="scientific">Fragilariopsis cylindrus CCMP1102</name>
    <dbReference type="NCBI Taxonomy" id="635003"/>
    <lineage>
        <taxon>Eukaryota</taxon>
        <taxon>Sar</taxon>
        <taxon>Stramenopiles</taxon>
        <taxon>Ochrophyta</taxon>
        <taxon>Bacillariophyta</taxon>
        <taxon>Bacillariophyceae</taxon>
        <taxon>Bacillariophycidae</taxon>
        <taxon>Bacillariales</taxon>
        <taxon>Bacillariaceae</taxon>
        <taxon>Fragilariopsis</taxon>
    </lineage>
</organism>
<dbReference type="EMBL" id="KV784359">
    <property type="protein sequence ID" value="OEU15435.1"/>
    <property type="molecule type" value="Genomic_DNA"/>
</dbReference>
<sequence>MRIRMILPILTLLKYYTVIVVVVTTTTSSSFANTVTTAFVIKTTATKSCSTRLFFEQNNKNKQHNNNKYEQQQQQHGTNSTSSTSSASTKLMSSLSSATVVAASSATTSSSTKYKIYCDLDGCLVNFEKGVQTLLNTGSSNLDKRTMWDSISQVPNWFDKLEWTMDGRRLWNTIKHLNPDILTGVPDIESSRIDKFNWCKRELGLDEQIVHHVDMAADGLEIPILGVDVGLPAIENNVNNNNNDDSYAWDDNDHGCSQSWTDDHLSVNGNVPRDDMTNVITCWSNNKYKECRTGSILIDDRIALKKNWVDAGGIFIHHINTETTIKKLCSLGIISEEELPDNKEKDWYWDVGGVGEAGTWKHWK</sequence>
<dbReference type="InParanoid" id="A0A1E7FBL0"/>
<evidence type="ECO:0000313" key="2">
    <source>
        <dbReference type="EMBL" id="OEU15435.1"/>
    </source>
</evidence>
<reference evidence="2 3" key="1">
    <citation type="submission" date="2016-09" db="EMBL/GenBank/DDBJ databases">
        <title>Extensive genetic diversity and differential bi-allelic expression allows diatom success in the polar Southern Ocean.</title>
        <authorList>
            <consortium name="DOE Joint Genome Institute"/>
            <person name="Mock T."/>
            <person name="Otillar R.P."/>
            <person name="Strauss J."/>
            <person name="Dupont C."/>
            <person name="Frickenhaus S."/>
            <person name="Maumus F."/>
            <person name="Mcmullan M."/>
            <person name="Sanges R."/>
            <person name="Schmutz J."/>
            <person name="Toseland A."/>
            <person name="Valas R."/>
            <person name="Veluchamy A."/>
            <person name="Ward B.J."/>
            <person name="Allen A."/>
            <person name="Barry K."/>
            <person name="Falciatore A."/>
            <person name="Ferrante M."/>
            <person name="Fortunato A.E."/>
            <person name="Gloeckner G."/>
            <person name="Gruber A."/>
            <person name="Hipkin R."/>
            <person name="Janech M."/>
            <person name="Kroth P."/>
            <person name="Leese F."/>
            <person name="Lindquist E."/>
            <person name="Lyon B.R."/>
            <person name="Martin J."/>
            <person name="Mayer C."/>
            <person name="Parker M."/>
            <person name="Quesneville H."/>
            <person name="Raymond J."/>
            <person name="Uhlig C."/>
            <person name="Valentin K.U."/>
            <person name="Worden A.Z."/>
            <person name="Armbrust E.V."/>
            <person name="Bowler C."/>
            <person name="Green B."/>
            <person name="Moulton V."/>
            <person name="Van Oosterhout C."/>
            <person name="Grigoriev I."/>
        </authorList>
    </citation>
    <scope>NUCLEOTIDE SEQUENCE [LARGE SCALE GENOMIC DNA]</scope>
    <source>
        <strain evidence="2 3">CCMP1102</strain>
    </source>
</reference>
<name>A0A1E7FBL0_9STRA</name>
<dbReference type="OrthoDB" id="2274644at2759"/>
<evidence type="ECO:0000256" key="1">
    <source>
        <dbReference type="SAM" id="MobiDB-lite"/>
    </source>
</evidence>
<dbReference type="Proteomes" id="UP000095751">
    <property type="component" value="Unassembled WGS sequence"/>
</dbReference>
<keyword evidence="3" id="KW-1185">Reference proteome</keyword>
<feature type="region of interest" description="Disordered" evidence="1">
    <location>
        <begin position="60"/>
        <end position="87"/>
    </location>
</feature>
<accession>A0A1E7FBL0</accession>